<dbReference type="KEGG" id="cart:PA27867_0132"/>
<dbReference type="OrthoDB" id="2834584at2"/>
<proteinExistence type="predicted"/>
<feature type="domain" description="Dienelactone hydrolase" evidence="1">
    <location>
        <begin position="4"/>
        <end position="186"/>
    </location>
</feature>
<gene>
    <name evidence="2" type="ORF">PA27867_0132</name>
</gene>
<reference evidence="2 3" key="1">
    <citation type="submission" date="2016-06" db="EMBL/GenBank/DDBJ databases">
        <title>Genome sequencing of Cryobacterium arcticum PAMC 27867.</title>
        <authorList>
            <person name="Lee J."/>
            <person name="Kim O.-S."/>
        </authorList>
    </citation>
    <scope>NUCLEOTIDE SEQUENCE [LARGE SCALE GENOMIC DNA]</scope>
    <source>
        <strain evidence="2 3">PAMC 27867</strain>
    </source>
</reference>
<dbReference type="SUPFAM" id="SSF53474">
    <property type="entry name" value="alpha/beta-Hydrolases"/>
    <property type="match status" value="1"/>
</dbReference>
<dbReference type="Gene3D" id="3.40.50.1820">
    <property type="entry name" value="alpha/beta hydrolase"/>
    <property type="match status" value="1"/>
</dbReference>
<sequence length="188" mass="20011">MTHVILFHHAQGLTDGVAEFAQRLRDAGHDVVVPDLYDGLTFDSIDAGVAHAEKLGLETIIERGTQATDALPPDTVYAGFSLGSLPAQKLAQTRPGALGALLYHGGVPAGSFGSDWPGTVALQVHVGSGDEWVELDDAEDLVDEAGAAELFIYPTGGHLIADSSLEEYDEEFAELILERSIQFLDRLG</sequence>
<name>A0A1B1BEV5_9MICO</name>
<evidence type="ECO:0000313" key="2">
    <source>
        <dbReference type="EMBL" id="ANP71109.1"/>
    </source>
</evidence>
<dbReference type="PANTHER" id="PTHR46623">
    <property type="entry name" value="CARBOXYMETHYLENEBUTENOLIDASE-RELATED"/>
    <property type="match status" value="1"/>
</dbReference>
<dbReference type="Proteomes" id="UP000092582">
    <property type="component" value="Chromosome 1"/>
</dbReference>
<dbReference type="InterPro" id="IPR051049">
    <property type="entry name" value="Dienelactone_hydrolase-like"/>
</dbReference>
<dbReference type="Pfam" id="PF01738">
    <property type="entry name" value="DLH"/>
    <property type="match status" value="1"/>
</dbReference>
<dbReference type="GO" id="GO:0016787">
    <property type="term" value="F:hydrolase activity"/>
    <property type="evidence" value="ECO:0007669"/>
    <property type="project" value="InterPro"/>
</dbReference>
<evidence type="ECO:0000313" key="3">
    <source>
        <dbReference type="Proteomes" id="UP000092582"/>
    </source>
</evidence>
<dbReference type="AlphaFoldDB" id="A0A1B1BEV5"/>
<dbReference type="RefSeq" id="WP_066591778.1">
    <property type="nucleotide sequence ID" value="NZ_CP016282.1"/>
</dbReference>
<dbReference type="InterPro" id="IPR002925">
    <property type="entry name" value="Dienelactn_hydro"/>
</dbReference>
<protein>
    <recommendedName>
        <fullName evidence="1">Dienelactone hydrolase domain-containing protein</fullName>
    </recommendedName>
</protein>
<organism evidence="2 3">
    <name type="scientific">Cryobacterium arcticum</name>
    <dbReference type="NCBI Taxonomy" id="670052"/>
    <lineage>
        <taxon>Bacteria</taxon>
        <taxon>Bacillati</taxon>
        <taxon>Actinomycetota</taxon>
        <taxon>Actinomycetes</taxon>
        <taxon>Micrococcales</taxon>
        <taxon>Microbacteriaceae</taxon>
        <taxon>Cryobacterium</taxon>
    </lineage>
</organism>
<keyword evidence="3" id="KW-1185">Reference proteome</keyword>
<dbReference type="InterPro" id="IPR029058">
    <property type="entry name" value="AB_hydrolase_fold"/>
</dbReference>
<evidence type="ECO:0000259" key="1">
    <source>
        <dbReference type="Pfam" id="PF01738"/>
    </source>
</evidence>
<accession>A0A1B1BEV5</accession>
<dbReference type="STRING" id="670052.PA27867_0132"/>
<dbReference type="PANTHER" id="PTHR46623:SF6">
    <property type="entry name" value="ALPHA_BETA-HYDROLASES SUPERFAMILY PROTEIN"/>
    <property type="match status" value="1"/>
</dbReference>
<dbReference type="EMBL" id="CP016282">
    <property type="protein sequence ID" value="ANP71109.1"/>
    <property type="molecule type" value="Genomic_DNA"/>
</dbReference>